<keyword evidence="2" id="KW-1185">Reference proteome</keyword>
<gene>
    <name evidence="1" type="ORF">L596_012806</name>
</gene>
<reference evidence="1 2" key="2">
    <citation type="journal article" date="2019" name="G3 (Bethesda)">
        <title>Hybrid Assembly of the Genome of the Entomopathogenic Nematode Steinernema carpocapsae Identifies the X-Chromosome.</title>
        <authorList>
            <person name="Serra L."/>
            <person name="Macchietto M."/>
            <person name="Macias-Munoz A."/>
            <person name="McGill C.J."/>
            <person name="Rodriguez I.M."/>
            <person name="Rodriguez B."/>
            <person name="Murad R."/>
            <person name="Mortazavi A."/>
        </authorList>
    </citation>
    <scope>NUCLEOTIDE SEQUENCE [LARGE SCALE GENOMIC DNA]</scope>
    <source>
        <strain evidence="1 2">ALL</strain>
    </source>
</reference>
<accession>A0A4U5NY73</accession>
<evidence type="ECO:0000313" key="1">
    <source>
        <dbReference type="EMBL" id="TKR88589.1"/>
    </source>
</evidence>
<reference evidence="1 2" key="1">
    <citation type="journal article" date="2015" name="Genome Biol.">
        <title>Comparative genomics of Steinernema reveals deeply conserved gene regulatory networks.</title>
        <authorList>
            <person name="Dillman A.R."/>
            <person name="Macchietto M."/>
            <person name="Porter C.F."/>
            <person name="Rogers A."/>
            <person name="Williams B."/>
            <person name="Antoshechkin I."/>
            <person name="Lee M.M."/>
            <person name="Goodwin Z."/>
            <person name="Lu X."/>
            <person name="Lewis E.E."/>
            <person name="Goodrich-Blair H."/>
            <person name="Stock S.P."/>
            <person name="Adams B.J."/>
            <person name="Sternberg P.W."/>
            <person name="Mortazavi A."/>
        </authorList>
    </citation>
    <scope>NUCLEOTIDE SEQUENCE [LARGE SCALE GENOMIC DNA]</scope>
    <source>
        <strain evidence="1 2">ALL</strain>
    </source>
</reference>
<dbReference type="EMBL" id="AZBU02000003">
    <property type="protein sequence ID" value="TKR88589.1"/>
    <property type="molecule type" value="Genomic_DNA"/>
</dbReference>
<dbReference type="AlphaFoldDB" id="A0A4U5NY73"/>
<organism evidence="1 2">
    <name type="scientific">Steinernema carpocapsae</name>
    <name type="common">Entomopathogenic nematode</name>
    <dbReference type="NCBI Taxonomy" id="34508"/>
    <lineage>
        <taxon>Eukaryota</taxon>
        <taxon>Metazoa</taxon>
        <taxon>Ecdysozoa</taxon>
        <taxon>Nematoda</taxon>
        <taxon>Chromadorea</taxon>
        <taxon>Rhabditida</taxon>
        <taxon>Tylenchina</taxon>
        <taxon>Panagrolaimomorpha</taxon>
        <taxon>Strongyloidoidea</taxon>
        <taxon>Steinernematidae</taxon>
        <taxon>Steinernema</taxon>
    </lineage>
</organism>
<protein>
    <submittedName>
        <fullName evidence="1">Uncharacterized protein</fullName>
    </submittedName>
</protein>
<name>A0A4U5NY73_STECR</name>
<dbReference type="Proteomes" id="UP000298663">
    <property type="component" value="Unassembled WGS sequence"/>
</dbReference>
<evidence type="ECO:0000313" key="2">
    <source>
        <dbReference type="Proteomes" id="UP000298663"/>
    </source>
</evidence>
<proteinExistence type="predicted"/>
<sequence length="96" mass="10829">MNVLVRFFKVTAPNKAALSLGIRSSPLSSFELFNFDRVAQVTAVCDRRFGYLSTYRSRIYVVWGGTSEGNAINKRRLICTPPKLIVLFGGHGREWC</sequence>
<comment type="caution">
    <text evidence="1">The sequence shown here is derived from an EMBL/GenBank/DDBJ whole genome shotgun (WGS) entry which is preliminary data.</text>
</comment>